<gene>
    <name evidence="4" type="ORF">B0T21DRAFT_355299</name>
</gene>
<dbReference type="PANTHER" id="PTHR42091:SF1">
    <property type="entry name" value="CONSERVED GLYCINE-RICH PROTEIN (AFU_ORTHOLOGUE AFUA_7G02440)"/>
    <property type="match status" value="1"/>
</dbReference>
<dbReference type="Proteomes" id="UP001172159">
    <property type="component" value="Unassembled WGS sequence"/>
</dbReference>
<dbReference type="InterPro" id="IPR056634">
    <property type="entry name" value="DUF7732"/>
</dbReference>
<evidence type="ECO:0000313" key="4">
    <source>
        <dbReference type="EMBL" id="KAK0747869.1"/>
    </source>
</evidence>
<sequence length="202" mass="20772">MSTLLTHNNSGRGSSGSTSGGRTTTGTGPAPAYGGGRYYGGGAAVPYRAGSRSPTRSIAPVLLGASFLAFWPGLWLTSAYLYNHPRPYTYYNASSEQNETKPVTCACAENSVCGCDDNDDKQYMNDLIGNGSYDALNKSVVNVANVNGTSTILINGTLPDGTTAAGGNEAPGSAAGDGLRILLENAGWWPVVATVCAVVFTA</sequence>
<feature type="transmembrane region" description="Helical" evidence="2">
    <location>
        <begin position="58"/>
        <end position="82"/>
    </location>
</feature>
<dbReference type="EMBL" id="JAUKTV010000001">
    <property type="protein sequence ID" value="KAK0747869.1"/>
    <property type="molecule type" value="Genomic_DNA"/>
</dbReference>
<evidence type="ECO:0000256" key="2">
    <source>
        <dbReference type="SAM" id="Phobius"/>
    </source>
</evidence>
<evidence type="ECO:0000256" key="1">
    <source>
        <dbReference type="SAM" id="MobiDB-lite"/>
    </source>
</evidence>
<keyword evidence="5" id="KW-1185">Reference proteome</keyword>
<evidence type="ECO:0000259" key="3">
    <source>
        <dbReference type="Pfam" id="PF24866"/>
    </source>
</evidence>
<name>A0AA40K6K2_9PEZI</name>
<proteinExistence type="predicted"/>
<keyword evidence="2" id="KW-0472">Membrane</keyword>
<organism evidence="4 5">
    <name type="scientific">Apiosordaria backusii</name>
    <dbReference type="NCBI Taxonomy" id="314023"/>
    <lineage>
        <taxon>Eukaryota</taxon>
        <taxon>Fungi</taxon>
        <taxon>Dikarya</taxon>
        <taxon>Ascomycota</taxon>
        <taxon>Pezizomycotina</taxon>
        <taxon>Sordariomycetes</taxon>
        <taxon>Sordariomycetidae</taxon>
        <taxon>Sordariales</taxon>
        <taxon>Lasiosphaeriaceae</taxon>
        <taxon>Apiosordaria</taxon>
    </lineage>
</organism>
<evidence type="ECO:0000313" key="5">
    <source>
        <dbReference type="Proteomes" id="UP001172159"/>
    </source>
</evidence>
<comment type="caution">
    <text evidence="4">The sequence shown here is derived from an EMBL/GenBank/DDBJ whole genome shotgun (WGS) entry which is preliminary data.</text>
</comment>
<keyword evidence="2" id="KW-0812">Transmembrane</keyword>
<feature type="region of interest" description="Disordered" evidence="1">
    <location>
        <begin position="1"/>
        <end position="32"/>
    </location>
</feature>
<accession>A0AA40K6K2</accession>
<dbReference type="PANTHER" id="PTHR42091">
    <property type="entry name" value="CONSERVED GLYCINE-RICH PROTEIN (AFU_ORTHOLOGUE AFUA_7G02440)"/>
    <property type="match status" value="1"/>
</dbReference>
<feature type="compositionally biased region" description="Low complexity" evidence="1">
    <location>
        <begin position="10"/>
        <end position="32"/>
    </location>
</feature>
<dbReference type="Pfam" id="PF24866">
    <property type="entry name" value="DUF7732"/>
    <property type="match status" value="1"/>
</dbReference>
<dbReference type="AlphaFoldDB" id="A0AA40K6K2"/>
<protein>
    <recommendedName>
        <fullName evidence="3">DUF7732 domain-containing protein</fullName>
    </recommendedName>
</protein>
<feature type="domain" description="DUF7732" evidence="3">
    <location>
        <begin position="38"/>
        <end position="162"/>
    </location>
</feature>
<keyword evidence="2" id="KW-1133">Transmembrane helix</keyword>
<reference evidence="4" key="1">
    <citation type="submission" date="2023-06" db="EMBL/GenBank/DDBJ databases">
        <title>Genome-scale phylogeny and comparative genomics of the fungal order Sordariales.</title>
        <authorList>
            <consortium name="Lawrence Berkeley National Laboratory"/>
            <person name="Hensen N."/>
            <person name="Bonometti L."/>
            <person name="Westerberg I."/>
            <person name="Brannstrom I.O."/>
            <person name="Guillou S."/>
            <person name="Cros-Aarteil S."/>
            <person name="Calhoun S."/>
            <person name="Haridas S."/>
            <person name="Kuo A."/>
            <person name="Mondo S."/>
            <person name="Pangilinan J."/>
            <person name="Riley R."/>
            <person name="Labutti K."/>
            <person name="Andreopoulos B."/>
            <person name="Lipzen A."/>
            <person name="Chen C."/>
            <person name="Yanf M."/>
            <person name="Daum C."/>
            <person name="Ng V."/>
            <person name="Clum A."/>
            <person name="Steindorff A."/>
            <person name="Ohm R."/>
            <person name="Martin F."/>
            <person name="Silar P."/>
            <person name="Natvig D."/>
            <person name="Lalanne C."/>
            <person name="Gautier V."/>
            <person name="Ament-Velasquez S.L."/>
            <person name="Kruys A."/>
            <person name="Hutchinson M.I."/>
            <person name="Powell A.J."/>
            <person name="Barry K."/>
            <person name="Miller A.N."/>
            <person name="Grigoriev I.V."/>
            <person name="Debuchy R."/>
            <person name="Gladieux P."/>
            <person name="Thoren M.H."/>
            <person name="Johannesson H."/>
        </authorList>
    </citation>
    <scope>NUCLEOTIDE SEQUENCE</scope>
    <source>
        <strain evidence="4">CBS 540.89</strain>
    </source>
</reference>